<dbReference type="AlphaFoldDB" id="A0A8J2Y5Y5"/>
<dbReference type="RefSeq" id="WP_206711142.1">
    <property type="nucleotide sequence ID" value="NZ_BMGH01000001.1"/>
</dbReference>
<reference evidence="2" key="2">
    <citation type="submission" date="2020-09" db="EMBL/GenBank/DDBJ databases">
        <authorList>
            <person name="Sun Q."/>
            <person name="Zhou Y."/>
        </authorList>
    </citation>
    <scope>NUCLEOTIDE SEQUENCE</scope>
    <source>
        <strain evidence="2">CGMCC 1.12921</strain>
    </source>
</reference>
<evidence type="ECO:0000313" key="3">
    <source>
        <dbReference type="Proteomes" id="UP000613582"/>
    </source>
</evidence>
<comment type="caution">
    <text evidence="2">The sequence shown here is derived from an EMBL/GenBank/DDBJ whole genome shotgun (WGS) entry which is preliminary data.</text>
</comment>
<sequence>MGSGETGPIRGTLNHATVVALAIDQDGPLAGLMIEGASGSGKSDLALRLIEACPWRRTVLVADDSTLMSLERGQLIAAPPATIRGEMEIRGIGIVPVPFRDRVRLRAIVRLSSDISRLPDPVEVSPAGAGGLALPVLTIDPFQLSAPAKLRYGVRLIVAGHLPAGRQDKPLN</sequence>
<name>A0A8J2Y5Y5_9PROT</name>
<dbReference type="SUPFAM" id="SSF53795">
    <property type="entry name" value="PEP carboxykinase-like"/>
    <property type="match status" value="1"/>
</dbReference>
<dbReference type="GO" id="GO:0000155">
    <property type="term" value="F:phosphorelay sensor kinase activity"/>
    <property type="evidence" value="ECO:0007669"/>
    <property type="project" value="InterPro"/>
</dbReference>
<dbReference type="Gene3D" id="3.40.50.300">
    <property type="entry name" value="P-loop containing nucleotide triphosphate hydrolases"/>
    <property type="match status" value="1"/>
</dbReference>
<dbReference type="Pfam" id="PF07475">
    <property type="entry name" value="Hpr_kinase_C"/>
    <property type="match status" value="1"/>
</dbReference>
<proteinExistence type="predicted"/>
<organism evidence="2 3">
    <name type="scientific">Aquisalinus flavus</name>
    <dbReference type="NCBI Taxonomy" id="1526572"/>
    <lineage>
        <taxon>Bacteria</taxon>
        <taxon>Pseudomonadati</taxon>
        <taxon>Pseudomonadota</taxon>
        <taxon>Alphaproteobacteria</taxon>
        <taxon>Parvularculales</taxon>
        <taxon>Parvularculaceae</taxon>
        <taxon>Aquisalinus</taxon>
    </lineage>
</organism>
<evidence type="ECO:0000259" key="1">
    <source>
        <dbReference type="Pfam" id="PF07475"/>
    </source>
</evidence>
<gene>
    <name evidence="2" type="ORF">GCM10011342_28550</name>
</gene>
<dbReference type="GO" id="GO:0006109">
    <property type="term" value="P:regulation of carbohydrate metabolic process"/>
    <property type="evidence" value="ECO:0007669"/>
    <property type="project" value="InterPro"/>
</dbReference>
<dbReference type="InterPro" id="IPR011104">
    <property type="entry name" value="Hpr_kin/Pase_C"/>
</dbReference>
<keyword evidence="3" id="KW-1185">Reference proteome</keyword>
<evidence type="ECO:0000313" key="2">
    <source>
        <dbReference type="EMBL" id="GGD18029.1"/>
    </source>
</evidence>
<keyword evidence="2" id="KW-0808">Transferase</keyword>
<reference evidence="2" key="1">
    <citation type="journal article" date="2014" name="Int. J. Syst. Evol. Microbiol.">
        <title>Complete genome sequence of Corynebacterium casei LMG S-19264T (=DSM 44701T), isolated from a smear-ripened cheese.</title>
        <authorList>
            <consortium name="US DOE Joint Genome Institute (JGI-PGF)"/>
            <person name="Walter F."/>
            <person name="Albersmeier A."/>
            <person name="Kalinowski J."/>
            <person name="Ruckert C."/>
        </authorList>
    </citation>
    <scope>NUCLEOTIDE SEQUENCE</scope>
    <source>
        <strain evidence="2">CGMCC 1.12921</strain>
    </source>
</reference>
<accession>A0A8J2Y5Y5</accession>
<dbReference type="GO" id="GO:0005524">
    <property type="term" value="F:ATP binding"/>
    <property type="evidence" value="ECO:0007669"/>
    <property type="project" value="InterPro"/>
</dbReference>
<protein>
    <submittedName>
        <fullName evidence="2">HPr kinase</fullName>
    </submittedName>
</protein>
<dbReference type="EMBL" id="BMGH01000001">
    <property type="protein sequence ID" value="GGD18029.1"/>
    <property type="molecule type" value="Genomic_DNA"/>
</dbReference>
<dbReference type="Proteomes" id="UP000613582">
    <property type="component" value="Unassembled WGS sequence"/>
</dbReference>
<dbReference type="InterPro" id="IPR027417">
    <property type="entry name" value="P-loop_NTPase"/>
</dbReference>
<feature type="domain" description="HPr kinase/phosphorylase C-terminal" evidence="1">
    <location>
        <begin position="30"/>
        <end position="97"/>
    </location>
</feature>
<keyword evidence="2" id="KW-0418">Kinase</keyword>